<dbReference type="AlphaFoldDB" id="A0A2P8VFI6"/>
<keyword evidence="4 11" id="KW-0813">Transport</keyword>
<dbReference type="PRINTS" id="PR01264">
    <property type="entry name" value="MECHCHANNEL"/>
</dbReference>
<dbReference type="HAMAP" id="MF_00115">
    <property type="entry name" value="MscL"/>
    <property type="match status" value="1"/>
</dbReference>
<dbReference type="InterPro" id="IPR036019">
    <property type="entry name" value="MscL_channel"/>
</dbReference>
<keyword evidence="8 11" id="KW-0406">Ion transport</keyword>
<dbReference type="OrthoDB" id="9810350at2"/>
<evidence type="ECO:0000256" key="3">
    <source>
        <dbReference type="ARBA" id="ARBA00011255"/>
    </source>
</evidence>
<name>A0A2P8VFI6_9ENTR</name>
<dbReference type="NCBIfam" id="TIGR00220">
    <property type="entry name" value="mscL"/>
    <property type="match status" value="1"/>
</dbReference>
<evidence type="ECO:0000313" key="13">
    <source>
        <dbReference type="Proteomes" id="UP000240212"/>
    </source>
</evidence>
<dbReference type="Gene3D" id="1.10.1200.120">
    <property type="entry name" value="Large-conductance mechanosensitive channel, MscL, domain 1"/>
    <property type="match status" value="1"/>
</dbReference>
<dbReference type="PANTHER" id="PTHR30266">
    <property type="entry name" value="MECHANOSENSITIVE CHANNEL MSCL"/>
    <property type="match status" value="1"/>
</dbReference>
<proteinExistence type="inferred from homology"/>
<protein>
    <recommendedName>
        <fullName evidence="11">Large-conductance mechanosensitive channel</fullName>
    </recommendedName>
</protein>
<dbReference type="FunFam" id="1.10.1200.120:FF:000001">
    <property type="entry name" value="Large-conductance mechanosensitive channel"/>
    <property type="match status" value="1"/>
</dbReference>
<keyword evidence="13" id="KW-1185">Reference proteome</keyword>
<reference evidence="12 13" key="1">
    <citation type="submission" date="2018-03" db="EMBL/GenBank/DDBJ databases">
        <title>Draft genome sequence of the first documented clinical Siccibacter turicensis isolate in Austria.</title>
        <authorList>
            <person name="Lepuschitz S."/>
            <person name="Pekard-Amenitsch S."/>
            <person name="Haunold R."/>
            <person name="Schill S."/>
            <person name="Mach R."/>
            <person name="Allerberger F."/>
            <person name="Ruppitsch W."/>
            <person name="Forsythe S.J."/>
        </authorList>
    </citation>
    <scope>NUCLEOTIDE SEQUENCE [LARGE SCALE GENOMIC DNA]</scope>
    <source>
        <strain evidence="12 13">6100069499-17</strain>
    </source>
</reference>
<dbReference type="GO" id="GO:0005886">
    <property type="term" value="C:plasma membrane"/>
    <property type="evidence" value="ECO:0007669"/>
    <property type="project" value="UniProtKB-SubCell"/>
</dbReference>
<comment type="similarity">
    <text evidence="2 11">Belongs to the MscL family.</text>
</comment>
<organism evidence="12 13">
    <name type="scientific">Siccibacter turicensis</name>
    <dbReference type="NCBI Taxonomy" id="357233"/>
    <lineage>
        <taxon>Bacteria</taxon>
        <taxon>Pseudomonadati</taxon>
        <taxon>Pseudomonadota</taxon>
        <taxon>Gammaproteobacteria</taxon>
        <taxon>Enterobacterales</taxon>
        <taxon>Enterobacteriaceae</taxon>
        <taxon>Siccibacter</taxon>
    </lineage>
</organism>
<dbReference type="PANTHER" id="PTHR30266:SF2">
    <property type="entry name" value="LARGE-CONDUCTANCE MECHANOSENSITIVE CHANNEL"/>
    <property type="match status" value="1"/>
</dbReference>
<keyword evidence="10 11" id="KW-0407">Ion channel</keyword>
<dbReference type="EMBL" id="PYEP01000014">
    <property type="protein sequence ID" value="PSN05868.1"/>
    <property type="molecule type" value="Genomic_DNA"/>
</dbReference>
<feature type="transmembrane region" description="Helical" evidence="11">
    <location>
        <begin position="72"/>
        <end position="96"/>
    </location>
</feature>
<evidence type="ECO:0000313" key="12">
    <source>
        <dbReference type="EMBL" id="PSN05868.1"/>
    </source>
</evidence>
<keyword evidence="7 11" id="KW-1133">Transmembrane helix</keyword>
<dbReference type="Pfam" id="PF01741">
    <property type="entry name" value="MscL"/>
    <property type="match status" value="1"/>
</dbReference>
<comment type="subunit">
    <text evidence="3 11">Homopentamer.</text>
</comment>
<dbReference type="Proteomes" id="UP000240212">
    <property type="component" value="Unassembled WGS sequence"/>
</dbReference>
<evidence type="ECO:0000256" key="2">
    <source>
        <dbReference type="ARBA" id="ARBA00007254"/>
    </source>
</evidence>
<keyword evidence="9 11" id="KW-0472">Membrane</keyword>
<evidence type="ECO:0000256" key="7">
    <source>
        <dbReference type="ARBA" id="ARBA00022989"/>
    </source>
</evidence>
<evidence type="ECO:0000256" key="8">
    <source>
        <dbReference type="ARBA" id="ARBA00023065"/>
    </source>
</evidence>
<keyword evidence="11" id="KW-0997">Cell inner membrane</keyword>
<comment type="caution">
    <text evidence="12">The sequence shown here is derived from an EMBL/GenBank/DDBJ whole genome shotgun (WGS) entry which is preliminary data.</text>
</comment>
<dbReference type="GO" id="GO:0008381">
    <property type="term" value="F:mechanosensitive monoatomic ion channel activity"/>
    <property type="evidence" value="ECO:0007669"/>
    <property type="project" value="UniProtKB-UniRule"/>
</dbReference>
<evidence type="ECO:0000256" key="6">
    <source>
        <dbReference type="ARBA" id="ARBA00022692"/>
    </source>
</evidence>
<dbReference type="SUPFAM" id="SSF81330">
    <property type="entry name" value="Gated mechanosensitive channel"/>
    <property type="match status" value="1"/>
</dbReference>
<dbReference type="STRING" id="1388748.GCA_000463155_00254"/>
<dbReference type="NCBIfam" id="NF001841">
    <property type="entry name" value="PRK00567.1-1"/>
    <property type="match status" value="1"/>
</dbReference>
<comment type="function">
    <text evidence="11">Channel that opens in response to stretch forces in the membrane lipid bilayer. May participate in the regulation of osmotic pressure changes within the cell.</text>
</comment>
<dbReference type="NCBIfam" id="NF001843">
    <property type="entry name" value="PRK00567.1-4"/>
    <property type="match status" value="1"/>
</dbReference>
<evidence type="ECO:0000256" key="4">
    <source>
        <dbReference type="ARBA" id="ARBA00022448"/>
    </source>
</evidence>
<evidence type="ECO:0000256" key="1">
    <source>
        <dbReference type="ARBA" id="ARBA00004651"/>
    </source>
</evidence>
<sequence>MSFLKEFREFAMRGNVVDLAVGVIIGAAFGKIVSSLVADIIMPPLGLLIGGVDFKQFAWTLRPALGDTPAVVMHYGVFIQNIFDFVIVAFAIFLAIKLMNKLHRKKEEPKAAPAPSKEQVLLSEIRDLLKEQNNRP</sequence>
<dbReference type="InterPro" id="IPR037673">
    <property type="entry name" value="MSC/AndL"/>
</dbReference>
<keyword evidence="5 11" id="KW-1003">Cell membrane</keyword>
<gene>
    <name evidence="11 12" type="primary">mscL</name>
    <name evidence="12" type="ORF">C7G83_19655</name>
</gene>
<feature type="transmembrane region" description="Helical" evidence="11">
    <location>
        <begin position="21"/>
        <end position="52"/>
    </location>
</feature>
<evidence type="ECO:0000256" key="10">
    <source>
        <dbReference type="ARBA" id="ARBA00023303"/>
    </source>
</evidence>
<evidence type="ECO:0000256" key="11">
    <source>
        <dbReference type="HAMAP-Rule" id="MF_00115"/>
    </source>
</evidence>
<dbReference type="InterPro" id="IPR001185">
    <property type="entry name" value="MS_channel"/>
</dbReference>
<dbReference type="PROSITE" id="PS01327">
    <property type="entry name" value="MSCL"/>
    <property type="match status" value="1"/>
</dbReference>
<evidence type="ECO:0000256" key="5">
    <source>
        <dbReference type="ARBA" id="ARBA00022475"/>
    </source>
</evidence>
<comment type="subcellular location">
    <subcellularLocation>
        <location evidence="11">Cell inner membrane</location>
        <topology evidence="11">Multi-pass membrane protein</topology>
    </subcellularLocation>
    <subcellularLocation>
        <location evidence="1">Cell membrane</location>
        <topology evidence="1">Multi-pass membrane protein</topology>
    </subcellularLocation>
</comment>
<dbReference type="RefSeq" id="WP_106878388.1">
    <property type="nucleotide sequence ID" value="NZ_JAXCWX010000015.1"/>
</dbReference>
<evidence type="ECO:0000256" key="9">
    <source>
        <dbReference type="ARBA" id="ARBA00023136"/>
    </source>
</evidence>
<keyword evidence="6 11" id="KW-0812">Transmembrane</keyword>
<dbReference type="InterPro" id="IPR019823">
    <property type="entry name" value="Mechanosensitive_channel_CS"/>
</dbReference>
<accession>A0A2P8VFI6</accession>